<gene>
    <name evidence="14" type="primary">NDAI0C02980</name>
    <name evidence="14" type="ordered locus">NDAI_0C02980</name>
</gene>
<comment type="pathway">
    <text evidence="2 13">Glycolipid biosynthesis; glycosylphosphatidylinositol-anchor biosynthesis.</text>
</comment>
<dbReference type="Proteomes" id="UP000000689">
    <property type="component" value="Chromosome 3"/>
</dbReference>
<feature type="transmembrane region" description="Helical" evidence="13">
    <location>
        <begin position="326"/>
        <end position="347"/>
    </location>
</feature>
<evidence type="ECO:0000256" key="12">
    <source>
        <dbReference type="ARBA" id="ARBA00025399"/>
    </source>
</evidence>
<comment type="function">
    <text evidence="12 13">Mannosyltransferase involved in glycosylphosphatidylinositol-anchor biosynthesis. Transfers the first alpha-1,4-mannose to GlcN-acyl-PI during GPI precursor assembly. Required for cell wall integrity.</text>
</comment>
<comment type="similarity">
    <text evidence="3 13">Belongs to the PIGM family.</text>
</comment>
<keyword evidence="6 13" id="KW-0328">Glycosyltransferase</keyword>
<feature type="transmembrane region" description="Helical" evidence="13">
    <location>
        <begin position="278"/>
        <end position="294"/>
    </location>
</feature>
<dbReference type="STRING" id="1071378.G0W847"/>
<evidence type="ECO:0000256" key="9">
    <source>
        <dbReference type="ARBA" id="ARBA00022824"/>
    </source>
</evidence>
<sequence>MGSKSSQFVNGSPYQRDTYRYTPLLSWLLVPNHYFGWFHLGKLFFVIYDLLTGILLLRILRKLIPDISDLKLTFLGSIWLLNPMVITISTRGNAESLLCFFIMLSLYYLQEGHYWLAGVIYGLSIHFKIYPIIYCSSMAIYIFYNDSGSNKNQTVSKRFKDLFVVGVSTLMTIILLGFIMYYIYGYEFLDQAYFYHLYRTDHRHNFSLWNMLLYYDSAKDADSISYLSKMAFLPQLLIVFPLSYLEWINATFMNLVNVIFLQTFAFVIFNKVCTSQYFIWYLVFLPIVLSRTTITGKKGIMMLFVWVLTQAFWLSQGYYLEFEGKNAFYPGIFFGAVSFFIGNVWILGQFISDAKEIPIDTCNCEERKKIK</sequence>
<dbReference type="GO" id="GO:1990529">
    <property type="term" value="C:glycosylphosphatidylinositol-mannosyltransferase I complex"/>
    <property type="evidence" value="ECO:0007669"/>
    <property type="project" value="EnsemblFungi"/>
</dbReference>
<evidence type="ECO:0000256" key="7">
    <source>
        <dbReference type="ARBA" id="ARBA00022679"/>
    </source>
</evidence>
<keyword evidence="10 13" id="KW-1133">Transmembrane helix</keyword>
<dbReference type="EMBL" id="HE580269">
    <property type="protein sequence ID" value="CCD23958.1"/>
    <property type="molecule type" value="Genomic_DNA"/>
</dbReference>
<dbReference type="EC" id="2.4.1.-" evidence="13"/>
<keyword evidence="5 13" id="KW-0337">GPI-anchor biosynthesis</keyword>
<name>G0W847_NAUDC</name>
<proteinExistence type="inferred from homology"/>
<feature type="transmembrane region" description="Helical" evidence="13">
    <location>
        <begin position="252"/>
        <end position="272"/>
    </location>
</feature>
<evidence type="ECO:0000256" key="4">
    <source>
        <dbReference type="ARBA" id="ARBA00013797"/>
    </source>
</evidence>
<dbReference type="OrthoDB" id="1741594at2759"/>
<dbReference type="GO" id="GO:0180041">
    <property type="term" value="F:dol-P-Man:GlcN-acyl-PI alpha-1,4-mannosyltransferase activity"/>
    <property type="evidence" value="ECO:0007669"/>
    <property type="project" value="EnsemblFungi"/>
</dbReference>
<reference evidence="14 15" key="1">
    <citation type="journal article" date="2011" name="Proc. Natl. Acad. Sci. U.S.A.">
        <title>Evolutionary erosion of yeast sex chromosomes by mating-type switching accidents.</title>
        <authorList>
            <person name="Gordon J.L."/>
            <person name="Armisen D."/>
            <person name="Proux-Wera E."/>
            <person name="Oheigeartaigh S.S."/>
            <person name="Byrne K.P."/>
            <person name="Wolfe K.H."/>
        </authorList>
    </citation>
    <scope>NUCLEOTIDE SEQUENCE [LARGE SCALE GENOMIC DNA]</scope>
    <source>
        <strain evidence="15">ATCC 10597 / BCRC 20456 / CBS 421 / NBRC 0211 / NRRL Y-12639</strain>
    </source>
</reference>
<evidence type="ECO:0000256" key="2">
    <source>
        <dbReference type="ARBA" id="ARBA00004687"/>
    </source>
</evidence>
<evidence type="ECO:0000313" key="15">
    <source>
        <dbReference type="Proteomes" id="UP000000689"/>
    </source>
</evidence>
<evidence type="ECO:0000256" key="6">
    <source>
        <dbReference type="ARBA" id="ARBA00022676"/>
    </source>
</evidence>
<keyword evidence="9 13" id="KW-0256">Endoplasmic reticulum</keyword>
<dbReference type="KEGG" id="ndi:NDAI_0C02980"/>
<dbReference type="OMA" id="LINCWIL"/>
<dbReference type="RefSeq" id="XP_003669201.1">
    <property type="nucleotide sequence ID" value="XM_003669153.1"/>
</dbReference>
<comment type="subcellular location">
    <subcellularLocation>
        <location evidence="1 13">Endoplasmic reticulum membrane</location>
        <topology evidence="1 13">Multi-pass membrane protein</topology>
    </subcellularLocation>
</comment>
<protein>
    <recommendedName>
        <fullName evidence="4 13">GPI mannosyltransferase 1</fullName>
        <ecNumber evidence="13">2.4.1.-</ecNumber>
    </recommendedName>
    <alternativeName>
        <fullName evidence="13">GPI mannosyltransferase I</fullName>
    </alternativeName>
</protein>
<keyword evidence="8 13" id="KW-0812">Transmembrane</keyword>
<evidence type="ECO:0000256" key="10">
    <source>
        <dbReference type="ARBA" id="ARBA00022989"/>
    </source>
</evidence>
<feature type="transmembrane region" description="Helical" evidence="13">
    <location>
        <begin position="72"/>
        <end position="94"/>
    </location>
</feature>
<feature type="transmembrane region" description="Helical" evidence="13">
    <location>
        <begin position="34"/>
        <end position="60"/>
    </location>
</feature>
<dbReference type="GO" id="GO:0006506">
    <property type="term" value="P:GPI anchor biosynthetic process"/>
    <property type="evidence" value="ECO:0007669"/>
    <property type="project" value="UniProtKB-UniPathway"/>
</dbReference>
<feature type="transmembrane region" description="Helical" evidence="13">
    <location>
        <begin position="114"/>
        <end position="142"/>
    </location>
</feature>
<dbReference type="GO" id="GO:0031505">
    <property type="term" value="P:fungal-type cell wall organization"/>
    <property type="evidence" value="ECO:0007669"/>
    <property type="project" value="EnsemblFungi"/>
</dbReference>
<feature type="transmembrane region" description="Helical" evidence="13">
    <location>
        <begin position="301"/>
        <end position="320"/>
    </location>
</feature>
<keyword evidence="11 13" id="KW-0472">Membrane</keyword>
<dbReference type="PANTHER" id="PTHR12886">
    <property type="entry name" value="PIG-M MANNOSYLTRANSFERASE"/>
    <property type="match status" value="1"/>
</dbReference>
<dbReference type="eggNOG" id="KOG3893">
    <property type="taxonomic scope" value="Eukaryota"/>
</dbReference>
<keyword evidence="7 13" id="KW-0808">Transferase</keyword>
<organism evidence="14 15">
    <name type="scientific">Naumovozyma dairenensis (strain ATCC 10597 / BCRC 20456 / CBS 421 / NBRC 0211 / NRRL Y-12639)</name>
    <name type="common">Saccharomyces dairenensis</name>
    <dbReference type="NCBI Taxonomy" id="1071378"/>
    <lineage>
        <taxon>Eukaryota</taxon>
        <taxon>Fungi</taxon>
        <taxon>Dikarya</taxon>
        <taxon>Ascomycota</taxon>
        <taxon>Saccharomycotina</taxon>
        <taxon>Saccharomycetes</taxon>
        <taxon>Saccharomycetales</taxon>
        <taxon>Saccharomycetaceae</taxon>
        <taxon>Naumovozyma</taxon>
    </lineage>
</organism>
<evidence type="ECO:0000256" key="3">
    <source>
        <dbReference type="ARBA" id="ARBA00011071"/>
    </source>
</evidence>
<dbReference type="GeneID" id="11496333"/>
<evidence type="ECO:0000313" key="14">
    <source>
        <dbReference type="EMBL" id="CCD23958.1"/>
    </source>
</evidence>
<accession>G0W847</accession>
<dbReference type="GO" id="GO:0005789">
    <property type="term" value="C:endoplasmic reticulum membrane"/>
    <property type="evidence" value="ECO:0007669"/>
    <property type="project" value="UniProtKB-SubCell"/>
</dbReference>
<dbReference type="UniPathway" id="UPA00196"/>
<feature type="transmembrane region" description="Helical" evidence="13">
    <location>
        <begin position="162"/>
        <end position="184"/>
    </location>
</feature>
<keyword evidence="15" id="KW-1185">Reference proteome</keyword>
<evidence type="ECO:0000256" key="13">
    <source>
        <dbReference type="RuleBase" id="RU365064"/>
    </source>
</evidence>
<dbReference type="PANTHER" id="PTHR12886:SF0">
    <property type="entry name" value="GPI MANNOSYLTRANSFERASE 1"/>
    <property type="match status" value="1"/>
</dbReference>
<evidence type="ECO:0000256" key="1">
    <source>
        <dbReference type="ARBA" id="ARBA00004477"/>
    </source>
</evidence>
<evidence type="ECO:0000256" key="11">
    <source>
        <dbReference type="ARBA" id="ARBA00023136"/>
    </source>
</evidence>
<dbReference type="AlphaFoldDB" id="G0W847"/>
<evidence type="ECO:0000256" key="8">
    <source>
        <dbReference type="ARBA" id="ARBA00022692"/>
    </source>
</evidence>
<dbReference type="InterPro" id="IPR007704">
    <property type="entry name" value="PIG-M"/>
</dbReference>
<dbReference type="HOGENOM" id="CLU_024220_3_1_1"/>
<evidence type="ECO:0000256" key="5">
    <source>
        <dbReference type="ARBA" id="ARBA00022502"/>
    </source>
</evidence>
<dbReference type="Pfam" id="PF05007">
    <property type="entry name" value="Mannosyl_trans"/>
    <property type="match status" value="1"/>
</dbReference>